<evidence type="ECO:0000256" key="2">
    <source>
        <dbReference type="ARBA" id="ARBA00023043"/>
    </source>
</evidence>
<dbReference type="PANTHER" id="PTHR24171:SF9">
    <property type="entry name" value="ANKYRIN REPEAT DOMAIN-CONTAINING PROTEIN 39"/>
    <property type="match status" value="1"/>
</dbReference>
<dbReference type="SMART" id="SM00248">
    <property type="entry name" value="ANK"/>
    <property type="match status" value="6"/>
</dbReference>
<feature type="repeat" description="ANK" evidence="3">
    <location>
        <begin position="64"/>
        <end position="96"/>
    </location>
</feature>
<keyword evidence="2 3" id="KW-0040">ANK repeat</keyword>
<name>W4FTD5_APHAT</name>
<feature type="repeat" description="ANK" evidence="3">
    <location>
        <begin position="101"/>
        <end position="130"/>
    </location>
</feature>
<dbReference type="InterPro" id="IPR036770">
    <property type="entry name" value="Ankyrin_rpt-contain_sf"/>
</dbReference>
<dbReference type="InterPro" id="IPR002110">
    <property type="entry name" value="Ankyrin_rpt"/>
</dbReference>
<dbReference type="STRING" id="112090.W4FTD5"/>
<dbReference type="GeneID" id="20816516"/>
<dbReference type="Pfam" id="PF00023">
    <property type="entry name" value="Ank"/>
    <property type="match status" value="1"/>
</dbReference>
<dbReference type="OrthoDB" id="188462at2759"/>
<evidence type="ECO:0000256" key="3">
    <source>
        <dbReference type="PROSITE-ProRule" id="PRU00023"/>
    </source>
</evidence>
<dbReference type="Pfam" id="PF12796">
    <property type="entry name" value="Ank_2"/>
    <property type="match status" value="1"/>
</dbReference>
<feature type="repeat" description="ANK" evidence="3">
    <location>
        <begin position="31"/>
        <end position="63"/>
    </location>
</feature>
<feature type="repeat" description="ANK" evidence="3">
    <location>
        <begin position="131"/>
        <end position="163"/>
    </location>
</feature>
<sequence length="219" mass="23311">MENPNLWCAAYNGKIEDVRKYLALGADVNKKDAGVLCVAASAGFLEVVKELIQCGADVDLADNNAYSPLYAATLTGHLHVVQELVDNGANIDAPSTQVRCTPLHQAVEKNHLDIIQALIDNGADVNAKDAIYQTPLIIASSDGNLVAVQMLLLAGADTTIGDGGNRTARSIAVDKKHGDVVKALDESAKNPHIQLKPVTDDVKLERAAAKLRYRSVCGF</sequence>
<dbReference type="PANTHER" id="PTHR24171">
    <property type="entry name" value="ANKYRIN REPEAT DOMAIN-CONTAINING PROTEIN 39-RELATED"/>
    <property type="match status" value="1"/>
</dbReference>
<accession>W4FTD5</accession>
<dbReference type="VEuPathDB" id="FungiDB:H257_14520"/>
<dbReference type="EMBL" id="KI913171">
    <property type="protein sequence ID" value="ETV69923.1"/>
    <property type="molecule type" value="Genomic_DNA"/>
</dbReference>
<dbReference type="PRINTS" id="PR01415">
    <property type="entry name" value="ANKYRIN"/>
</dbReference>
<dbReference type="SUPFAM" id="SSF48403">
    <property type="entry name" value="Ankyrin repeat"/>
    <property type="match status" value="1"/>
</dbReference>
<evidence type="ECO:0000256" key="1">
    <source>
        <dbReference type="ARBA" id="ARBA00022737"/>
    </source>
</evidence>
<organism evidence="4">
    <name type="scientific">Aphanomyces astaci</name>
    <name type="common">Crayfish plague agent</name>
    <dbReference type="NCBI Taxonomy" id="112090"/>
    <lineage>
        <taxon>Eukaryota</taxon>
        <taxon>Sar</taxon>
        <taxon>Stramenopiles</taxon>
        <taxon>Oomycota</taxon>
        <taxon>Saprolegniomycetes</taxon>
        <taxon>Saprolegniales</taxon>
        <taxon>Verrucalvaceae</taxon>
        <taxon>Aphanomyces</taxon>
    </lineage>
</organism>
<reference evidence="4" key="1">
    <citation type="submission" date="2013-12" db="EMBL/GenBank/DDBJ databases">
        <title>The Genome Sequence of Aphanomyces astaci APO3.</title>
        <authorList>
            <consortium name="The Broad Institute Genomics Platform"/>
            <person name="Russ C."/>
            <person name="Tyler B."/>
            <person name="van West P."/>
            <person name="Dieguez-Uribeondo J."/>
            <person name="Young S.K."/>
            <person name="Zeng Q."/>
            <person name="Gargeya S."/>
            <person name="Fitzgerald M."/>
            <person name="Abouelleil A."/>
            <person name="Alvarado L."/>
            <person name="Chapman S.B."/>
            <person name="Gainer-Dewar J."/>
            <person name="Goldberg J."/>
            <person name="Griggs A."/>
            <person name="Gujja S."/>
            <person name="Hansen M."/>
            <person name="Howarth C."/>
            <person name="Imamovic A."/>
            <person name="Ireland A."/>
            <person name="Larimer J."/>
            <person name="McCowan C."/>
            <person name="Murphy C."/>
            <person name="Pearson M."/>
            <person name="Poon T.W."/>
            <person name="Priest M."/>
            <person name="Roberts A."/>
            <person name="Saif S."/>
            <person name="Shea T."/>
            <person name="Sykes S."/>
            <person name="Wortman J."/>
            <person name="Nusbaum C."/>
            <person name="Birren B."/>
        </authorList>
    </citation>
    <scope>NUCLEOTIDE SEQUENCE [LARGE SCALE GENOMIC DNA]</scope>
    <source>
        <strain evidence="4">APO3</strain>
    </source>
</reference>
<keyword evidence="1" id="KW-0677">Repeat</keyword>
<protein>
    <submittedName>
        <fullName evidence="4">Uncharacterized protein</fullName>
    </submittedName>
</protein>
<dbReference type="RefSeq" id="XP_009840661.1">
    <property type="nucleotide sequence ID" value="XM_009842359.1"/>
</dbReference>
<gene>
    <name evidence="4" type="ORF">H257_14520</name>
</gene>
<dbReference type="PROSITE" id="PS50088">
    <property type="entry name" value="ANK_REPEAT"/>
    <property type="match status" value="4"/>
</dbReference>
<dbReference type="Gene3D" id="1.25.40.20">
    <property type="entry name" value="Ankyrin repeat-containing domain"/>
    <property type="match status" value="2"/>
</dbReference>
<evidence type="ECO:0000313" key="4">
    <source>
        <dbReference type="EMBL" id="ETV69923.1"/>
    </source>
</evidence>
<dbReference type="PROSITE" id="PS50297">
    <property type="entry name" value="ANK_REP_REGION"/>
    <property type="match status" value="2"/>
</dbReference>
<dbReference type="AlphaFoldDB" id="W4FTD5"/>
<proteinExistence type="predicted"/>